<dbReference type="SUPFAM" id="SSF47090">
    <property type="entry name" value="PGBD-like"/>
    <property type="match status" value="1"/>
</dbReference>
<dbReference type="InterPro" id="IPR002502">
    <property type="entry name" value="Amidase_domain"/>
</dbReference>
<dbReference type="InterPro" id="IPR036365">
    <property type="entry name" value="PGBD-like_sf"/>
</dbReference>
<evidence type="ECO:0000313" key="5">
    <source>
        <dbReference type="EMBL" id="SFN22233.1"/>
    </source>
</evidence>
<dbReference type="InterPro" id="IPR006619">
    <property type="entry name" value="PGRP_domain_met/bac"/>
</dbReference>
<dbReference type="InterPro" id="IPR002477">
    <property type="entry name" value="Peptidoglycan-bd-like"/>
</dbReference>
<accession>A0A1I4X9S0</accession>
<proteinExistence type="inferred from homology"/>
<feature type="region of interest" description="Disordered" evidence="2">
    <location>
        <begin position="26"/>
        <end position="75"/>
    </location>
</feature>
<dbReference type="SMART" id="SM00701">
    <property type="entry name" value="PGRP"/>
    <property type="match status" value="1"/>
</dbReference>
<dbReference type="AlphaFoldDB" id="A0A1I4X9S0"/>
<protein>
    <submittedName>
        <fullName evidence="5">Putative peptidoglycan binding domain-containing protein</fullName>
    </submittedName>
</protein>
<dbReference type="InterPro" id="IPR036366">
    <property type="entry name" value="PGBDSf"/>
</dbReference>
<dbReference type="Pfam" id="PF01471">
    <property type="entry name" value="PG_binding_1"/>
    <property type="match status" value="1"/>
</dbReference>
<dbReference type="CDD" id="cd06583">
    <property type="entry name" value="PGRP"/>
    <property type="match status" value="1"/>
</dbReference>
<gene>
    <name evidence="5" type="ORF">SAMN05216207_1010141</name>
</gene>
<dbReference type="Pfam" id="PF01510">
    <property type="entry name" value="Amidase_2"/>
    <property type="match status" value="1"/>
</dbReference>
<dbReference type="InterPro" id="IPR036505">
    <property type="entry name" value="Amidase/PGRP_sf"/>
</dbReference>
<dbReference type="SMART" id="SM00644">
    <property type="entry name" value="Ami_2"/>
    <property type="match status" value="1"/>
</dbReference>
<dbReference type="InterPro" id="IPR006311">
    <property type="entry name" value="TAT_signal"/>
</dbReference>
<keyword evidence="6" id="KW-1185">Reference proteome</keyword>
<dbReference type="Proteomes" id="UP000199614">
    <property type="component" value="Unassembled WGS sequence"/>
</dbReference>
<dbReference type="SUPFAM" id="SSF55846">
    <property type="entry name" value="N-acetylmuramoyl-L-alanine amidase-like"/>
    <property type="match status" value="1"/>
</dbReference>
<comment type="similarity">
    <text evidence="1">Belongs to the N-acetylmuramoyl-L-alanine amidase 2 family.</text>
</comment>
<feature type="compositionally biased region" description="Pro residues" evidence="2">
    <location>
        <begin position="38"/>
        <end position="66"/>
    </location>
</feature>
<reference evidence="5 6" key="1">
    <citation type="submission" date="2016-10" db="EMBL/GenBank/DDBJ databases">
        <authorList>
            <person name="de Groot N.N."/>
        </authorList>
    </citation>
    <scope>NUCLEOTIDE SEQUENCE [LARGE SCALE GENOMIC DNA]</scope>
    <source>
        <strain evidence="5 6">CGMCC 4.1877</strain>
    </source>
</reference>
<feature type="compositionally biased region" description="Low complexity" evidence="2">
    <location>
        <begin position="26"/>
        <end position="37"/>
    </location>
</feature>
<evidence type="ECO:0000259" key="3">
    <source>
        <dbReference type="SMART" id="SM00644"/>
    </source>
</evidence>
<dbReference type="PANTHER" id="PTHR11022:SF41">
    <property type="entry name" value="PEPTIDOGLYCAN-RECOGNITION PROTEIN LC-RELATED"/>
    <property type="match status" value="1"/>
</dbReference>
<evidence type="ECO:0000313" key="6">
    <source>
        <dbReference type="Proteomes" id="UP000199614"/>
    </source>
</evidence>
<dbReference type="PROSITE" id="PS51318">
    <property type="entry name" value="TAT"/>
    <property type="match status" value="1"/>
</dbReference>
<evidence type="ECO:0000256" key="1">
    <source>
        <dbReference type="ARBA" id="ARBA00007553"/>
    </source>
</evidence>
<feature type="domain" description="N-acetylmuramoyl-L-alanine amidase" evidence="3">
    <location>
        <begin position="93"/>
        <end position="243"/>
    </location>
</feature>
<dbReference type="GO" id="GO:0008745">
    <property type="term" value="F:N-acetylmuramoyl-L-alanine amidase activity"/>
    <property type="evidence" value="ECO:0007669"/>
    <property type="project" value="InterPro"/>
</dbReference>
<dbReference type="STRING" id="260086.SAMN05216207_1010141"/>
<dbReference type="EMBL" id="FOUY01000010">
    <property type="protein sequence ID" value="SFN22233.1"/>
    <property type="molecule type" value="Genomic_DNA"/>
</dbReference>
<dbReference type="GO" id="GO:0009253">
    <property type="term" value="P:peptidoglycan catabolic process"/>
    <property type="evidence" value="ECO:0007669"/>
    <property type="project" value="InterPro"/>
</dbReference>
<dbReference type="Gene3D" id="1.10.101.10">
    <property type="entry name" value="PGBD-like superfamily/PGBD"/>
    <property type="match status" value="1"/>
</dbReference>
<dbReference type="Gene3D" id="3.40.80.10">
    <property type="entry name" value="Peptidoglycan recognition protein-like"/>
    <property type="match status" value="1"/>
</dbReference>
<sequence>MGEAGGRRVSRRGALVVGAAAGAGLVVPGRAFAGTPPTTEPAPPSSRVPGPPEVPGPPQVPGPDGVPGPAAGAGARAEQVRAPYIARCAEWGARKPKYPPKIWDQRPIRILVHHTAGSNTGDFSVPAAHRMARGIQNFHMDRNGWLDSGQHFTISRGGHVMEGRLWSLGELNGGRRVVEGAHSPGQNVIAIGIENEGTYIDVDPPAPLWDSLRATCAYICAQYGIAPTELYGHRDYRNTICPGDRLYGMLPRLRTEVAGLLGRRLSRKEVSKAAWPLLRTGDSGPLVEAAQYLLRDAGTLHGKPDGRFDERTRSSLTEFQVAHDADDANGILGGESWPELARTVRAGAESDAARAVEVLAAYRKVESVPDVVDHPVWQKLLGTGGSPASSAEDPPGVLDR</sequence>
<feature type="domain" description="Peptidoglycan recognition protein family" evidence="4">
    <location>
        <begin position="83"/>
        <end position="237"/>
    </location>
</feature>
<evidence type="ECO:0000256" key="2">
    <source>
        <dbReference type="SAM" id="MobiDB-lite"/>
    </source>
</evidence>
<name>A0A1I4X9S0_PSUAM</name>
<evidence type="ECO:0000259" key="4">
    <source>
        <dbReference type="SMART" id="SM00701"/>
    </source>
</evidence>
<dbReference type="GO" id="GO:0008270">
    <property type="term" value="F:zinc ion binding"/>
    <property type="evidence" value="ECO:0007669"/>
    <property type="project" value="InterPro"/>
</dbReference>
<dbReference type="InterPro" id="IPR015510">
    <property type="entry name" value="PGRP"/>
</dbReference>
<organism evidence="5 6">
    <name type="scientific">Pseudonocardia ammonioxydans</name>
    <dbReference type="NCBI Taxonomy" id="260086"/>
    <lineage>
        <taxon>Bacteria</taxon>
        <taxon>Bacillati</taxon>
        <taxon>Actinomycetota</taxon>
        <taxon>Actinomycetes</taxon>
        <taxon>Pseudonocardiales</taxon>
        <taxon>Pseudonocardiaceae</taxon>
        <taxon>Pseudonocardia</taxon>
    </lineage>
</organism>
<feature type="region of interest" description="Disordered" evidence="2">
    <location>
        <begin position="381"/>
        <end position="400"/>
    </location>
</feature>
<dbReference type="PANTHER" id="PTHR11022">
    <property type="entry name" value="PEPTIDOGLYCAN RECOGNITION PROTEIN"/>
    <property type="match status" value="1"/>
</dbReference>